<dbReference type="EMBL" id="LWQU01000185">
    <property type="protein sequence ID" value="OAN45374.1"/>
    <property type="molecule type" value="Genomic_DNA"/>
</dbReference>
<dbReference type="AlphaFoldDB" id="A0A178MBY6"/>
<evidence type="ECO:0000313" key="2">
    <source>
        <dbReference type="Proteomes" id="UP000078543"/>
    </source>
</evidence>
<comment type="caution">
    <text evidence="1">The sequence shown here is derived from an EMBL/GenBank/DDBJ whole genome shotgun (WGS) entry which is preliminary data.</text>
</comment>
<name>A0A178MBY6_9PROT</name>
<organism evidence="1 2">
    <name type="scientific">Magnetospirillum moscoviense</name>
    <dbReference type="NCBI Taxonomy" id="1437059"/>
    <lineage>
        <taxon>Bacteria</taxon>
        <taxon>Pseudomonadati</taxon>
        <taxon>Pseudomonadota</taxon>
        <taxon>Alphaproteobacteria</taxon>
        <taxon>Rhodospirillales</taxon>
        <taxon>Rhodospirillaceae</taxon>
        <taxon>Magnetospirillum</taxon>
    </lineage>
</organism>
<dbReference type="Proteomes" id="UP000078543">
    <property type="component" value="Unassembled WGS sequence"/>
</dbReference>
<evidence type="ECO:0000313" key="1">
    <source>
        <dbReference type="EMBL" id="OAN45374.1"/>
    </source>
</evidence>
<gene>
    <name evidence="1" type="ORF">A6A05_04440</name>
</gene>
<dbReference type="STRING" id="1437059.A6A05_04440"/>
<dbReference type="RefSeq" id="WP_068504164.1">
    <property type="nucleotide sequence ID" value="NZ_LWQU01000185.1"/>
</dbReference>
<protein>
    <submittedName>
        <fullName evidence="1">Uncharacterized protein</fullName>
    </submittedName>
</protein>
<reference evidence="1 2" key="1">
    <citation type="submission" date="2016-04" db="EMBL/GenBank/DDBJ databases">
        <title>Draft genome sequence of freshwater magnetotactic bacteria Magnetospirillum marisnigri SP-1 and Magnetospirillum moscoviense BB-1.</title>
        <authorList>
            <person name="Koziaeva V."/>
            <person name="Dziuba M.V."/>
            <person name="Ivanov T.M."/>
            <person name="Kuznetsov B."/>
            <person name="Grouzdev D.S."/>
        </authorList>
    </citation>
    <scope>NUCLEOTIDE SEQUENCE [LARGE SCALE GENOMIC DNA]</scope>
    <source>
        <strain evidence="1 2">BB-1</strain>
    </source>
</reference>
<accession>A0A178MBY6</accession>
<proteinExistence type="predicted"/>
<keyword evidence="2" id="KW-1185">Reference proteome</keyword>
<sequence>MKAFYASLDLGCSSLVTQQLQHMAIGATATQKGGRVTYYLTESLETLVHQTFLRLKLKEMMPIDGLIFFRMQQFLYGGGFDYAFLGEILDRGIEVHFAREGFSLYTPANLETAFPVIHTTELLQTSDIGAALQSLFGTDFRMALPRADHWDAQPPR</sequence>